<evidence type="ECO:0000256" key="3">
    <source>
        <dbReference type="ARBA" id="ARBA00022692"/>
    </source>
</evidence>
<gene>
    <name evidence="10" type="ORF">OKIOD_LOCUS13286</name>
</gene>
<evidence type="ECO:0000256" key="2">
    <source>
        <dbReference type="ARBA" id="ARBA00005500"/>
    </source>
</evidence>
<comment type="subunit">
    <text evidence="8">Interacts with SEC61B, SEC61A1 and the SEC61 complex. Interacts with CANX.</text>
</comment>
<dbReference type="PANTHER" id="PTHR15601">
    <property type="entry name" value="STRESS ASSOCIATED ENDOPLASMIC RETICULUM PROTEIN SERP1/RAMP4"/>
    <property type="match status" value="1"/>
</dbReference>
<name>A0ABN7T474_OIKDI</name>
<keyword evidence="6 9" id="KW-0472">Membrane</keyword>
<evidence type="ECO:0000256" key="6">
    <source>
        <dbReference type="ARBA" id="ARBA00023136"/>
    </source>
</evidence>
<keyword evidence="4" id="KW-0256">Endoplasmic reticulum</keyword>
<evidence type="ECO:0000256" key="4">
    <source>
        <dbReference type="ARBA" id="ARBA00022824"/>
    </source>
</evidence>
<organism evidence="10 11">
    <name type="scientific">Oikopleura dioica</name>
    <name type="common">Tunicate</name>
    <dbReference type="NCBI Taxonomy" id="34765"/>
    <lineage>
        <taxon>Eukaryota</taxon>
        <taxon>Metazoa</taxon>
        <taxon>Chordata</taxon>
        <taxon>Tunicata</taxon>
        <taxon>Appendicularia</taxon>
        <taxon>Copelata</taxon>
        <taxon>Oikopleuridae</taxon>
        <taxon>Oikopleura</taxon>
    </lineage>
</organism>
<dbReference type="InterPro" id="IPR010580">
    <property type="entry name" value="ER_stress-assoc"/>
</dbReference>
<evidence type="ECO:0000313" key="11">
    <source>
        <dbReference type="Proteomes" id="UP001158576"/>
    </source>
</evidence>
<proteinExistence type="inferred from homology"/>
<evidence type="ECO:0000256" key="1">
    <source>
        <dbReference type="ARBA" id="ARBA00004389"/>
    </source>
</evidence>
<evidence type="ECO:0000256" key="8">
    <source>
        <dbReference type="ARBA" id="ARBA00038831"/>
    </source>
</evidence>
<feature type="transmembrane region" description="Helical" evidence="9">
    <location>
        <begin position="572"/>
        <end position="593"/>
    </location>
</feature>
<dbReference type="Proteomes" id="UP001158576">
    <property type="component" value="Chromosome 2"/>
</dbReference>
<evidence type="ECO:0000256" key="5">
    <source>
        <dbReference type="ARBA" id="ARBA00022989"/>
    </source>
</evidence>
<dbReference type="Pfam" id="PF06624">
    <property type="entry name" value="RAMP4"/>
    <property type="match status" value="1"/>
</dbReference>
<evidence type="ECO:0000256" key="7">
    <source>
        <dbReference type="ARBA" id="ARBA00037157"/>
    </source>
</evidence>
<comment type="subcellular location">
    <subcellularLocation>
        <location evidence="1">Endoplasmic reticulum membrane</location>
        <topology evidence="1">Single-pass membrane protein</topology>
    </subcellularLocation>
</comment>
<keyword evidence="11" id="KW-1185">Reference proteome</keyword>
<dbReference type="PANTHER" id="PTHR15601:SF0">
    <property type="entry name" value="GEO09675P1"/>
    <property type="match status" value="1"/>
</dbReference>
<protein>
    <submittedName>
        <fullName evidence="10">Oidioi.mRNA.OKI2018_I69.chr2.g4521.t1.cds</fullName>
    </submittedName>
</protein>
<keyword evidence="3 9" id="KW-0812">Transmembrane</keyword>
<evidence type="ECO:0000256" key="9">
    <source>
        <dbReference type="SAM" id="Phobius"/>
    </source>
</evidence>
<accession>A0ABN7T474</accession>
<comment type="function">
    <text evidence="7">Interacts with target proteins during their translocation into the lumen of the endoplasmic reticulum. Protects unfolded target proteins against degradation during ER stress. May facilitate glycosylation of target proteins after termination of ER stress. May modulate the use of N-glycosylation sites on target proteins.</text>
</comment>
<keyword evidence="5 9" id="KW-1133">Transmembrane helix</keyword>
<sequence>MRDQEKIQCMECHCTGVLRRLEGNAILVPEKSKPLYRYHDVAKFELKPHGSSTDKQKYTYVFFGFLFWQTIILATNYAGLEKLGPTLTFKTLSCGRSYKDYSKICADLCPKIHEEDVLKCQTLCRALLSDGGEIDGVCPFEKTCPHGCPCPFFECESVETREMTFGWYYNETDPLFELKKNAPLTKEPEREADQFTPVVPKYRHLSRLVSFDMKSKQKLKVYRRVILVAMGYHAVVTDLIHLPKNTNNLIISTDNFDLQMKPLFYNGENYLIDGHLRTFVLRSGSTEFQEFDTDHKLFLRRNGFSGVFNWYSHMSLSVAGVYDDKFWFCGTMKYPSTCYFMDLKQRGQKSIFEAKGKARREQYTTIGHGMRRRMFIMEKKLTILNLNLVSRNIEFTTMESPDIDWSSWTFEDPQWEYEFRNKTFAELKDYAYGESLFLEHFAYDTHLNDFYPIPDRKGILFVAIFRHREFERGCKFPRKKCESLNDHYAIWTRANYFIILYRYSHGRFLQVSKMETDFSYEYKPYKKKSINKDKMAGGARMRVANQINEKKVLKRGNVPTSLKETNENKAPVGPYLLALFIFVVCGSAIFEIIMKVQAFAGQQ</sequence>
<reference evidence="10 11" key="1">
    <citation type="submission" date="2021-04" db="EMBL/GenBank/DDBJ databases">
        <authorList>
            <person name="Bliznina A."/>
        </authorList>
    </citation>
    <scope>NUCLEOTIDE SEQUENCE [LARGE SCALE GENOMIC DNA]</scope>
</reference>
<evidence type="ECO:0000313" key="10">
    <source>
        <dbReference type="EMBL" id="CAG5110078.1"/>
    </source>
</evidence>
<comment type="similarity">
    <text evidence="2">Belongs to the RAMP4 family.</text>
</comment>
<feature type="transmembrane region" description="Helical" evidence="9">
    <location>
        <begin position="58"/>
        <end position="80"/>
    </location>
</feature>
<dbReference type="EMBL" id="OU015567">
    <property type="protein sequence ID" value="CAG5110078.1"/>
    <property type="molecule type" value="Genomic_DNA"/>
</dbReference>